<keyword evidence="9" id="KW-1185">Reference proteome</keyword>
<dbReference type="STRING" id="379508.A5E7U9"/>
<dbReference type="GO" id="GO:0000932">
    <property type="term" value="C:P-body"/>
    <property type="evidence" value="ECO:0007669"/>
    <property type="project" value="UniProtKB-SubCell"/>
</dbReference>
<dbReference type="EMBL" id="CH981534">
    <property type="protein sequence ID" value="EDK47507.1"/>
    <property type="molecule type" value="Genomic_DNA"/>
</dbReference>
<proteinExistence type="inferred from homology"/>
<dbReference type="HOGENOM" id="CLU_037134_0_0_1"/>
<dbReference type="OrthoDB" id="10030313at2759"/>
<evidence type="ECO:0000256" key="5">
    <source>
        <dbReference type="SAM" id="MobiDB-lite"/>
    </source>
</evidence>
<dbReference type="GO" id="GO:0003729">
    <property type="term" value="F:mRNA binding"/>
    <property type="evidence" value="ECO:0007669"/>
    <property type="project" value="TreeGrafter"/>
</dbReference>
<dbReference type="Gene3D" id="2.30.30.100">
    <property type="match status" value="1"/>
</dbReference>
<evidence type="ECO:0000313" key="8">
    <source>
        <dbReference type="EMBL" id="EDK47507.1"/>
    </source>
</evidence>
<dbReference type="GO" id="GO:0031087">
    <property type="term" value="P:deadenylation-independent decapping of nuclear-transcribed mRNA"/>
    <property type="evidence" value="ECO:0007669"/>
    <property type="project" value="TreeGrafter"/>
</dbReference>
<dbReference type="PANTHER" id="PTHR13612:SF0">
    <property type="entry name" value="ENHANCER OF MRNA-DECAPPING PROTEIN 3"/>
    <property type="match status" value="1"/>
</dbReference>
<dbReference type="GO" id="GO:0033962">
    <property type="term" value="P:P-body assembly"/>
    <property type="evidence" value="ECO:0007669"/>
    <property type="project" value="TreeGrafter"/>
</dbReference>
<feature type="compositionally biased region" description="Low complexity" evidence="5">
    <location>
        <begin position="100"/>
        <end position="113"/>
    </location>
</feature>
<comment type="similarity">
    <text evidence="2">Belongs to the EDC3 family.</text>
</comment>
<dbReference type="InterPro" id="IPR025762">
    <property type="entry name" value="DFDF"/>
</dbReference>
<dbReference type="Proteomes" id="UP000001996">
    <property type="component" value="Unassembled WGS sequence"/>
</dbReference>
<protein>
    <recommendedName>
        <fullName evidence="3">Enhancer of mRNA-decapping protein 3</fullName>
    </recommendedName>
</protein>
<dbReference type="SMART" id="SM01199">
    <property type="entry name" value="FDF"/>
    <property type="match status" value="1"/>
</dbReference>
<dbReference type="PROSITE" id="PS51385">
    <property type="entry name" value="YJEF_N"/>
    <property type="match status" value="1"/>
</dbReference>
<evidence type="ECO:0000256" key="4">
    <source>
        <dbReference type="ARBA" id="ARBA00022490"/>
    </source>
</evidence>
<sequence>MADFLHCKVNLNLKDGSTSTGTITFVDNNQITLKDATNTIDPSISFPSITIPNAKVADLKILQVPSTSNGNGNGNNNSNSKKRSKAKNSELVDDAILFASKPSRSTTPKPKSSGESSHGTNGKPEKSLALDVDDVKNSEFDFQANLAMFDKKSVFDSFRKNDHTQLSDRLVGQNKIENIAKPKKEKYDNNEMVLDSQPKDNWDSIGKSIDRQKTETPTDSVKNHGAQRQLSQERIKMKNFALVNAGDLKPMQTASPVQLLEIERLAEDVFGVSPTMMTEACATNLSKLIIDTCLGGSIRLSNKSNHNLPPLVLLLIGSGRCGSRAFATGRHLNNHGVRVLAFVISSDDSDKELHQQWQSFEAAGGKVISSNFDELVDIIQNQLNTPVELIIDALQGYDDHLEDIFYELENQKTLQKVINWCSNPQQQQKIMSLDLPSGIDGGSGTLSDENTKIECRWCISMGLPLSGIILAYKNGVMEHQDVGGHHEILHYLVDVGIPNKVYLMKPNLRKFDKFWYCAETCIKLDVAV</sequence>
<feature type="compositionally biased region" description="Low complexity" evidence="5">
    <location>
        <begin position="68"/>
        <end position="79"/>
    </location>
</feature>
<dbReference type="OMA" id="AMFDKKS"/>
<organism evidence="8 9">
    <name type="scientific">Lodderomyces elongisporus (strain ATCC 11503 / CBS 2605 / JCM 1781 / NBRC 1676 / NRRL YB-4239)</name>
    <name type="common">Yeast</name>
    <name type="synonym">Saccharomyces elongisporus</name>
    <dbReference type="NCBI Taxonomy" id="379508"/>
    <lineage>
        <taxon>Eukaryota</taxon>
        <taxon>Fungi</taxon>
        <taxon>Dikarya</taxon>
        <taxon>Ascomycota</taxon>
        <taxon>Saccharomycotina</taxon>
        <taxon>Pichiomycetes</taxon>
        <taxon>Debaryomycetaceae</taxon>
        <taxon>Candida/Lodderomyces clade</taxon>
        <taxon>Lodderomyces</taxon>
    </lineage>
</organism>
<dbReference type="FunCoup" id="A5E7U9">
    <property type="interactions" value="143"/>
</dbReference>
<dbReference type="PANTHER" id="PTHR13612">
    <property type="entry name" value="ENHANCER OF MRNA-DECAPPING PROTEIN 3"/>
    <property type="match status" value="1"/>
</dbReference>
<evidence type="ECO:0000313" key="9">
    <source>
        <dbReference type="Proteomes" id="UP000001996"/>
    </source>
</evidence>
<evidence type="ECO:0000259" key="6">
    <source>
        <dbReference type="PROSITE" id="PS51385"/>
    </source>
</evidence>
<dbReference type="InParanoid" id="A5E7U9"/>
<dbReference type="GeneID" id="5230245"/>
<comment type="subcellular location">
    <subcellularLocation>
        <location evidence="1">Cytoplasm</location>
        <location evidence="1">P-body</location>
    </subcellularLocation>
</comment>
<name>A5E7U9_LODEL</name>
<dbReference type="Gene3D" id="3.40.50.10260">
    <property type="entry name" value="YjeF N-terminal domain"/>
    <property type="match status" value="1"/>
</dbReference>
<feature type="domain" description="YjeF N-terminal" evidence="6">
    <location>
        <begin position="259"/>
        <end position="503"/>
    </location>
</feature>
<dbReference type="InterPro" id="IPR019050">
    <property type="entry name" value="FDF_dom"/>
</dbReference>
<dbReference type="AlphaFoldDB" id="A5E7U9"/>
<dbReference type="Pfam" id="PF03853">
    <property type="entry name" value="YjeF_N"/>
    <property type="match status" value="1"/>
</dbReference>
<evidence type="ECO:0000256" key="2">
    <source>
        <dbReference type="ARBA" id="ARBA00006610"/>
    </source>
</evidence>
<keyword evidence="4" id="KW-0963">Cytoplasm</keyword>
<evidence type="ECO:0000259" key="7">
    <source>
        <dbReference type="PROSITE" id="PS51512"/>
    </source>
</evidence>
<dbReference type="InterPro" id="IPR036652">
    <property type="entry name" value="YjeF_N_dom_sf"/>
</dbReference>
<gene>
    <name evidence="8" type="ORF">LELG_05688</name>
</gene>
<dbReference type="Pfam" id="PF09532">
    <property type="entry name" value="FDF"/>
    <property type="match status" value="1"/>
</dbReference>
<feature type="region of interest" description="Disordered" evidence="5">
    <location>
        <begin position="65"/>
        <end position="130"/>
    </location>
</feature>
<reference evidence="8 9" key="1">
    <citation type="journal article" date="2009" name="Nature">
        <title>Evolution of pathogenicity and sexual reproduction in eight Candida genomes.</title>
        <authorList>
            <person name="Butler G."/>
            <person name="Rasmussen M.D."/>
            <person name="Lin M.F."/>
            <person name="Santos M.A."/>
            <person name="Sakthikumar S."/>
            <person name="Munro C.A."/>
            <person name="Rheinbay E."/>
            <person name="Grabherr M."/>
            <person name="Forche A."/>
            <person name="Reedy J.L."/>
            <person name="Agrafioti I."/>
            <person name="Arnaud M.B."/>
            <person name="Bates S."/>
            <person name="Brown A.J."/>
            <person name="Brunke S."/>
            <person name="Costanzo M.C."/>
            <person name="Fitzpatrick D.A."/>
            <person name="de Groot P.W."/>
            <person name="Harris D."/>
            <person name="Hoyer L.L."/>
            <person name="Hube B."/>
            <person name="Klis F.M."/>
            <person name="Kodira C."/>
            <person name="Lennard N."/>
            <person name="Logue M.E."/>
            <person name="Martin R."/>
            <person name="Neiman A.M."/>
            <person name="Nikolaou E."/>
            <person name="Quail M.A."/>
            <person name="Quinn J."/>
            <person name="Santos M.C."/>
            <person name="Schmitzberger F.F."/>
            <person name="Sherlock G."/>
            <person name="Shah P."/>
            <person name="Silverstein K.A."/>
            <person name="Skrzypek M.S."/>
            <person name="Soll D."/>
            <person name="Staggs R."/>
            <person name="Stansfield I."/>
            <person name="Stumpf M.P."/>
            <person name="Sudbery P.E."/>
            <person name="Srikantha T."/>
            <person name="Zeng Q."/>
            <person name="Berman J."/>
            <person name="Berriman M."/>
            <person name="Heitman J."/>
            <person name="Gow N.A."/>
            <person name="Lorenz M.C."/>
            <person name="Birren B.W."/>
            <person name="Kellis M."/>
            <person name="Cuomo C.A."/>
        </authorList>
    </citation>
    <scope>NUCLEOTIDE SEQUENCE [LARGE SCALE GENOMIC DNA]</scope>
    <source>
        <strain evidence="9">ATCC 11503 / BCRC 21390 / CBS 2605 / JCM 1781 / NBRC 1676 / NRRL YB-4239</strain>
    </source>
</reference>
<evidence type="ECO:0000256" key="3">
    <source>
        <dbReference type="ARBA" id="ARBA00015797"/>
    </source>
</evidence>
<evidence type="ECO:0000256" key="1">
    <source>
        <dbReference type="ARBA" id="ARBA00004201"/>
    </source>
</evidence>
<dbReference type="SUPFAM" id="SSF64153">
    <property type="entry name" value="YjeF N-terminal domain-like"/>
    <property type="match status" value="1"/>
</dbReference>
<dbReference type="PROSITE" id="PS51512">
    <property type="entry name" value="DFDF"/>
    <property type="match status" value="1"/>
</dbReference>
<accession>A5E7U9</accession>
<feature type="domain" description="DFDF" evidence="7">
    <location>
        <begin position="128"/>
        <end position="164"/>
    </location>
</feature>
<dbReference type="InterPro" id="IPR004443">
    <property type="entry name" value="YjeF_N_dom"/>
</dbReference>
<dbReference type="KEGG" id="lel:PVL30_004447"/>
<dbReference type="eggNOG" id="KOG2585">
    <property type="taxonomic scope" value="Eukaryota"/>
</dbReference>
<dbReference type="VEuPathDB" id="FungiDB:LELG_05688"/>